<keyword evidence="4" id="KW-1185">Reference proteome</keyword>
<evidence type="ECO:0000313" key="3">
    <source>
        <dbReference type="EMBL" id="MCL6740466.1"/>
    </source>
</evidence>
<keyword evidence="2" id="KW-0378">Hydrolase</keyword>
<comment type="caution">
    <text evidence="3">The sequence shown here is derived from an EMBL/GenBank/DDBJ whole genome shotgun (WGS) entry which is preliminary data.</text>
</comment>
<dbReference type="Gene3D" id="3.75.10.10">
    <property type="entry name" value="L-arginine/glycine Amidinotransferase, Chain A"/>
    <property type="match status" value="1"/>
</dbReference>
<name>A0ABT0S8N4_9SPHN</name>
<dbReference type="PANTHER" id="PTHR12737:SF9">
    <property type="entry name" value="DIMETHYLARGININASE"/>
    <property type="match status" value="1"/>
</dbReference>
<gene>
    <name evidence="3" type="ORF">LZ518_04890</name>
</gene>
<sequence>MPLAFTRKVSPRIVDCALTHVDRQAIDADRAIAQHAAYEQALREAGFDVVRLPYLAEDPDAVFVEDTAILLGGHAVITRPGAASRADEVDSTATGLEPYFAIHRLTEGTLDGGDVLKIGDTLYVGQSSRTDEAGTTALQAIVTALGYRVVPVEVGRCLHLKTAVTFAAPNTLLFNPDWVDPAIFEGTDPLPVATDEPWGANVVQAGKRLIYAAGSPKTADRLGQRGFDVVQLDLSELQKAEAGGTCMSLIGD</sequence>
<organism evidence="3 4">
    <name type="scientific">Sphingomonas brevis</name>
    <dbReference type="NCBI Taxonomy" id="2908206"/>
    <lineage>
        <taxon>Bacteria</taxon>
        <taxon>Pseudomonadati</taxon>
        <taxon>Pseudomonadota</taxon>
        <taxon>Alphaproteobacteria</taxon>
        <taxon>Sphingomonadales</taxon>
        <taxon>Sphingomonadaceae</taxon>
        <taxon>Sphingomonas</taxon>
    </lineage>
</organism>
<evidence type="ECO:0000256" key="1">
    <source>
        <dbReference type="ARBA" id="ARBA00008532"/>
    </source>
</evidence>
<protein>
    <submittedName>
        <fullName evidence="3">N(G),N(G)-dimethylarginine dimethylaminohydrolase</fullName>
    </submittedName>
</protein>
<proteinExistence type="inferred from homology"/>
<dbReference type="EMBL" id="JAMGBB010000001">
    <property type="protein sequence ID" value="MCL6740466.1"/>
    <property type="molecule type" value="Genomic_DNA"/>
</dbReference>
<dbReference type="Proteomes" id="UP001165383">
    <property type="component" value="Unassembled WGS sequence"/>
</dbReference>
<dbReference type="InterPro" id="IPR033199">
    <property type="entry name" value="DDAH-like"/>
</dbReference>
<reference evidence="3" key="1">
    <citation type="submission" date="2022-05" db="EMBL/GenBank/DDBJ databases">
        <authorList>
            <person name="Jo J.-H."/>
            <person name="Im W.-T."/>
        </authorList>
    </citation>
    <scope>NUCLEOTIDE SEQUENCE</scope>
    <source>
        <strain evidence="3">RB56-2</strain>
    </source>
</reference>
<dbReference type="SUPFAM" id="SSF55909">
    <property type="entry name" value="Pentein"/>
    <property type="match status" value="1"/>
</dbReference>
<accession>A0ABT0S8N4</accession>
<dbReference type="PANTHER" id="PTHR12737">
    <property type="entry name" value="DIMETHYLARGININE DIMETHYLAMINOHYDROLASE"/>
    <property type="match status" value="1"/>
</dbReference>
<dbReference type="Pfam" id="PF19420">
    <property type="entry name" value="DDAH_eukar"/>
    <property type="match status" value="1"/>
</dbReference>
<dbReference type="RefSeq" id="WP_249914895.1">
    <property type="nucleotide sequence ID" value="NZ_JAMGBB010000001.1"/>
</dbReference>
<evidence type="ECO:0000313" key="4">
    <source>
        <dbReference type="Proteomes" id="UP001165383"/>
    </source>
</evidence>
<comment type="similarity">
    <text evidence="1">Belongs to the DDAH family.</text>
</comment>
<evidence type="ECO:0000256" key="2">
    <source>
        <dbReference type="ARBA" id="ARBA00022801"/>
    </source>
</evidence>